<protein>
    <submittedName>
        <fullName evidence="2">Uncharacterized protein</fullName>
    </submittedName>
</protein>
<comment type="caution">
    <text evidence="2">The sequence shown here is derived from an EMBL/GenBank/DDBJ whole genome shotgun (WGS) entry which is preliminary data.</text>
</comment>
<sequence length="67" mass="7280">MKIVTEVVGIVLLVQGIGGAISKIVDGSKSWFLTRHVLPEGLQIPASVIMVLIGVALLWSIRDRQRT</sequence>
<accession>A0A4Q7KGT3</accession>
<dbReference type="Proteomes" id="UP000294257">
    <property type="component" value="Unassembled WGS sequence"/>
</dbReference>
<gene>
    <name evidence="2" type="ORF">EV193_11291</name>
</gene>
<keyword evidence="3" id="KW-1185">Reference proteome</keyword>
<evidence type="ECO:0000256" key="1">
    <source>
        <dbReference type="SAM" id="Phobius"/>
    </source>
</evidence>
<proteinExistence type="predicted"/>
<feature type="transmembrane region" description="Helical" evidence="1">
    <location>
        <begin position="42"/>
        <end position="61"/>
    </location>
</feature>
<keyword evidence="1" id="KW-0472">Membrane</keyword>
<dbReference type="AlphaFoldDB" id="A0A4Q7KGT3"/>
<evidence type="ECO:0000313" key="2">
    <source>
        <dbReference type="EMBL" id="RZS32457.1"/>
    </source>
</evidence>
<reference evidence="2 3" key="1">
    <citation type="submission" date="2019-02" db="EMBL/GenBank/DDBJ databases">
        <title>Genomic Encyclopedia of Type Strains, Phase IV (KMG-IV): sequencing the most valuable type-strain genomes for metagenomic binning, comparative biology and taxonomic classification.</title>
        <authorList>
            <person name="Goeker M."/>
        </authorList>
    </citation>
    <scope>NUCLEOTIDE SEQUENCE [LARGE SCALE GENOMIC DNA]</scope>
    <source>
        <strain evidence="2 3">DSM 101727</strain>
    </source>
</reference>
<dbReference type="EMBL" id="SGWQ01000012">
    <property type="protein sequence ID" value="RZS32457.1"/>
    <property type="molecule type" value="Genomic_DNA"/>
</dbReference>
<name>A0A4Q7KGT3_9PSEU</name>
<organism evidence="2 3">
    <name type="scientific">Herbihabitans rhizosphaerae</name>
    <dbReference type="NCBI Taxonomy" id="1872711"/>
    <lineage>
        <taxon>Bacteria</taxon>
        <taxon>Bacillati</taxon>
        <taxon>Actinomycetota</taxon>
        <taxon>Actinomycetes</taxon>
        <taxon>Pseudonocardiales</taxon>
        <taxon>Pseudonocardiaceae</taxon>
        <taxon>Herbihabitans</taxon>
    </lineage>
</organism>
<evidence type="ECO:0000313" key="3">
    <source>
        <dbReference type="Proteomes" id="UP000294257"/>
    </source>
</evidence>
<dbReference type="RefSeq" id="WP_242613716.1">
    <property type="nucleotide sequence ID" value="NZ_SGWQ01000012.1"/>
</dbReference>
<keyword evidence="1" id="KW-0812">Transmembrane</keyword>
<keyword evidence="1" id="KW-1133">Transmembrane helix</keyword>